<dbReference type="GO" id="GO:1990304">
    <property type="term" value="C:MUB1-RAD6-UBR2 ubiquitin ligase complex"/>
    <property type="evidence" value="ECO:0007669"/>
    <property type="project" value="TreeGrafter"/>
</dbReference>
<keyword evidence="4" id="KW-0479">Metal-binding</keyword>
<dbReference type="FunFam" id="6.10.140.2220:FF:000003">
    <property type="entry name" value="MYND-type zinc finger protein"/>
    <property type="match status" value="1"/>
</dbReference>
<evidence type="ECO:0000313" key="10">
    <source>
        <dbReference type="EMBL" id="KAK5779272.1"/>
    </source>
</evidence>
<dbReference type="InterPro" id="IPR002893">
    <property type="entry name" value="Znf_MYND"/>
</dbReference>
<dbReference type="AlphaFoldDB" id="A0AAN7WPR8"/>
<evidence type="ECO:0000259" key="9">
    <source>
        <dbReference type="PROSITE" id="PS50865"/>
    </source>
</evidence>
<evidence type="ECO:0000256" key="7">
    <source>
        <dbReference type="PROSITE-ProRule" id="PRU00134"/>
    </source>
</evidence>
<dbReference type="GO" id="GO:0008270">
    <property type="term" value="F:zinc ion binding"/>
    <property type="evidence" value="ECO:0007669"/>
    <property type="project" value="UniProtKB-KW"/>
</dbReference>
<dbReference type="SUPFAM" id="SSF144232">
    <property type="entry name" value="HIT/MYND zinc finger-like"/>
    <property type="match status" value="1"/>
</dbReference>
<dbReference type="PROSITE" id="PS50865">
    <property type="entry name" value="ZF_MYND_2"/>
    <property type="match status" value="1"/>
</dbReference>
<evidence type="ECO:0000256" key="2">
    <source>
        <dbReference type="ARBA" id="ARBA00010655"/>
    </source>
</evidence>
<proteinExistence type="inferred from homology"/>
<comment type="subcellular location">
    <subcellularLocation>
        <location evidence="1">Cytoplasm</location>
    </subcellularLocation>
</comment>
<dbReference type="PANTHER" id="PTHR47442:SF1">
    <property type="entry name" value="MYND-TYPE ZINC FINGER PROTEIN MUB1"/>
    <property type="match status" value="1"/>
</dbReference>
<sequence>MRNTTQRSISSNRPVVTITSTVYDRRALDINSDIPLINSLNHLTYLTSNSAKVRETVANDGALDRLVSILRDCHLSLMDCLQFGIKDNDLHLDVTLPNAERIRQQKKLALCSWKWTLAFQCLVLTGTRGTEATRRKVVSSGIISVLATVLDNYLLYYANYDHLKGEYLKFDLKSLNSTNMYLLLSQNHDETFEDYIKELVGKDILDISSDNNFIIDSLIQPIGTKPIDFGNVWSKYKLSKNILNGQMEMDNMDIVDLNQAHCNTKNNRTENLTTRTCVSEGSSNEVSGNCHFIQDDEIEDENCFLEDIEQRPSILSPRSMFLGRIIPKQDDLIWSLQLLAFISKYTYLKPQLQSVELVKSLSFRSIIERVEKRFSQIENNVEMNNENINNFMTYQNLVLPQNIMIPSNSGDNFNTNNNNDNDSKNQKLFTDDSTSLNIQNIEVSNCNSEIDSNIMCELESLVEKCNIIRDRERTVKFGNNSFFDNENKRISPHFIITERNRKELRIVKEFHRNWNYNKISKQLNYDCWYNVKNRQLLNIFPLVEKFTVTPENTHDVIYWSSVIMRNSCRKNEITGVRQCANFDCGKWESYPREFAKCRRCKRTKYCSRKCQLQAWTYHRFWCHEVTCSSKTTTSTTDVNTREVSPNTTGGLANAFSTTISNEQLTSVNNNGSDNTDRHNNGGNTTRNTNQPNNANILQT</sequence>
<keyword evidence="11" id="KW-1185">Reference proteome</keyword>
<dbReference type="GO" id="GO:0005737">
    <property type="term" value="C:cytoplasm"/>
    <property type="evidence" value="ECO:0007669"/>
    <property type="project" value="UniProtKB-SubCell"/>
</dbReference>
<evidence type="ECO:0000256" key="8">
    <source>
        <dbReference type="SAM" id="MobiDB-lite"/>
    </source>
</evidence>
<dbReference type="Gene3D" id="6.10.140.2220">
    <property type="match status" value="1"/>
</dbReference>
<dbReference type="EMBL" id="JAWIZZ010000047">
    <property type="protein sequence ID" value="KAK5779272.1"/>
    <property type="molecule type" value="Genomic_DNA"/>
</dbReference>
<evidence type="ECO:0000313" key="11">
    <source>
        <dbReference type="Proteomes" id="UP001306508"/>
    </source>
</evidence>
<reference evidence="11" key="1">
    <citation type="submission" date="2023-07" db="EMBL/GenBank/DDBJ databases">
        <title>A draft genome of Kazachstania heterogenica Y-27499.</title>
        <authorList>
            <person name="Donic C."/>
            <person name="Kralova J.S."/>
            <person name="Fidel L."/>
            <person name="Ben-Dor S."/>
            <person name="Jung S."/>
        </authorList>
    </citation>
    <scope>NUCLEOTIDE SEQUENCE [LARGE SCALE GENOMIC DNA]</scope>
    <source>
        <strain evidence="11">Y27499</strain>
    </source>
</reference>
<dbReference type="Proteomes" id="UP001306508">
    <property type="component" value="Unassembled WGS sequence"/>
</dbReference>
<feature type="compositionally biased region" description="Low complexity" evidence="8">
    <location>
        <begin position="680"/>
        <end position="699"/>
    </location>
</feature>
<evidence type="ECO:0000256" key="1">
    <source>
        <dbReference type="ARBA" id="ARBA00004496"/>
    </source>
</evidence>
<dbReference type="GO" id="GO:0006511">
    <property type="term" value="P:ubiquitin-dependent protein catabolic process"/>
    <property type="evidence" value="ECO:0007669"/>
    <property type="project" value="TreeGrafter"/>
</dbReference>
<keyword evidence="5 7" id="KW-0863">Zinc-finger</keyword>
<comment type="similarity">
    <text evidence="2">Belongs to the MUB1/samB family.</text>
</comment>
<evidence type="ECO:0000256" key="6">
    <source>
        <dbReference type="ARBA" id="ARBA00022833"/>
    </source>
</evidence>
<protein>
    <recommendedName>
        <fullName evidence="9">MYND-type domain-containing protein</fullName>
    </recommendedName>
</protein>
<feature type="region of interest" description="Disordered" evidence="8">
    <location>
        <begin position="664"/>
        <end position="699"/>
    </location>
</feature>
<keyword evidence="6" id="KW-0862">Zinc</keyword>
<feature type="domain" description="MYND-type" evidence="9">
    <location>
        <begin position="581"/>
        <end position="622"/>
    </location>
</feature>
<dbReference type="InterPro" id="IPR051664">
    <property type="entry name" value="MYND-type_zinc_finger"/>
</dbReference>
<dbReference type="PANTHER" id="PTHR47442">
    <property type="entry name" value="MYND-TYPE ZINC FINGER PROTEIN MUB1"/>
    <property type="match status" value="1"/>
</dbReference>
<comment type="caution">
    <text evidence="10">The sequence shown here is derived from an EMBL/GenBank/DDBJ whole genome shotgun (WGS) entry which is preliminary data.</text>
</comment>
<accession>A0AAN7WPR8</accession>
<gene>
    <name evidence="10" type="ORF">RI543_003161</name>
</gene>
<evidence type="ECO:0000256" key="4">
    <source>
        <dbReference type="ARBA" id="ARBA00022723"/>
    </source>
</evidence>
<dbReference type="GO" id="GO:0007163">
    <property type="term" value="P:establishment or maintenance of cell polarity"/>
    <property type="evidence" value="ECO:0007669"/>
    <property type="project" value="TreeGrafter"/>
</dbReference>
<dbReference type="Pfam" id="PF01753">
    <property type="entry name" value="zf-MYND"/>
    <property type="match status" value="1"/>
</dbReference>
<evidence type="ECO:0000256" key="3">
    <source>
        <dbReference type="ARBA" id="ARBA00022490"/>
    </source>
</evidence>
<evidence type="ECO:0000256" key="5">
    <source>
        <dbReference type="ARBA" id="ARBA00022771"/>
    </source>
</evidence>
<keyword evidence="3" id="KW-0963">Cytoplasm</keyword>
<name>A0AAN7WPR8_9SACH</name>
<organism evidence="10 11">
    <name type="scientific">Arxiozyma heterogenica</name>
    <dbReference type="NCBI Taxonomy" id="278026"/>
    <lineage>
        <taxon>Eukaryota</taxon>
        <taxon>Fungi</taxon>
        <taxon>Dikarya</taxon>
        <taxon>Ascomycota</taxon>
        <taxon>Saccharomycotina</taxon>
        <taxon>Saccharomycetes</taxon>
        <taxon>Saccharomycetales</taxon>
        <taxon>Saccharomycetaceae</taxon>
        <taxon>Arxiozyma</taxon>
    </lineage>
</organism>